<evidence type="ECO:0000259" key="1">
    <source>
        <dbReference type="Pfam" id="PF17667"/>
    </source>
</evidence>
<reference evidence="2 3" key="1">
    <citation type="submission" date="2019-06" db="EMBL/GenBank/DDBJ databases">
        <authorList>
            <person name="Broberg M."/>
        </authorList>
    </citation>
    <scope>NUCLEOTIDE SEQUENCE [LARGE SCALE GENOMIC DNA]</scope>
</reference>
<keyword evidence="3" id="KW-1185">Reference proteome</keyword>
<gene>
    <name evidence="2" type="ORF">CLO192961_LOCUS194125</name>
</gene>
<protein>
    <recommendedName>
        <fullName evidence="1">Fungal-type protein kinase domain-containing protein</fullName>
    </recommendedName>
</protein>
<comment type="caution">
    <text evidence="2">The sequence shown here is derived from an EMBL/GenBank/DDBJ whole genome shotgun (WGS) entry which is preliminary data.</text>
</comment>
<dbReference type="Pfam" id="PF17667">
    <property type="entry name" value="Pkinase_fungal"/>
    <property type="match status" value="1"/>
</dbReference>
<dbReference type="InterPro" id="IPR011009">
    <property type="entry name" value="Kinase-like_dom_sf"/>
</dbReference>
<sequence length="571" mass="65037">MEQHDSYNATLPYSTDEVDEQDMLDNIRTRLHGPMKEFFTKYFGDFAPTYQVDPLSNLARLSDPSCFLQRFKSSIAHIQQQNSVRGHWHIIPCHDRSSNGDASVILTIPPGPLDDASEDGITWSHVQVIGQVCSQNTTSYQDGLVRLCQGANSIFFAQPTRRFTHGFYVRHSAVEFWVIDRSGLYCSPLLDLTIDWPKFLSAMCHYQHMTDSQLGRCSLVQTDDAGTYVVLPSSLKKLYIEEKPLALRQGIVGHGMSCFRARLSDSSSDWDSVLKFKWRWVQAEPEDKLLRLAKDRNAWGAIWVDYYDEVESTSDLRAGMRWGPHKELIPATMGVNHGLSAHSVETDDYFQSRALSMTVTSPLGRPLDTFRNIAELLEVFRDAIKCHRSLLVDAKILHQDISPGNIIILDDQDKSRPRGILIDLDSAILVDKEFEPERGITGTRPFMAIGVLRSEPHTYRHDLESFFYAFLWSIITNHRDSPPETSRLRQWSNADWSELADRKASDVMPDRFQAILHEFPPEFHPLRPLAEQLRQLLFPNGEDGIVTDNRHFDGAAERLYDKIIAALDGAA</sequence>
<evidence type="ECO:0000313" key="2">
    <source>
        <dbReference type="EMBL" id="VUC26774.1"/>
    </source>
</evidence>
<dbReference type="PANTHER" id="PTHR38248:SF2">
    <property type="entry name" value="FUNK1 11"/>
    <property type="match status" value="1"/>
</dbReference>
<dbReference type="PANTHER" id="PTHR38248">
    <property type="entry name" value="FUNK1 6"/>
    <property type="match status" value="1"/>
</dbReference>
<organism evidence="2 3">
    <name type="scientific">Bionectria ochroleuca</name>
    <name type="common">Gliocladium roseum</name>
    <dbReference type="NCBI Taxonomy" id="29856"/>
    <lineage>
        <taxon>Eukaryota</taxon>
        <taxon>Fungi</taxon>
        <taxon>Dikarya</taxon>
        <taxon>Ascomycota</taxon>
        <taxon>Pezizomycotina</taxon>
        <taxon>Sordariomycetes</taxon>
        <taxon>Hypocreomycetidae</taxon>
        <taxon>Hypocreales</taxon>
        <taxon>Bionectriaceae</taxon>
        <taxon>Clonostachys</taxon>
    </lineage>
</organism>
<evidence type="ECO:0000313" key="3">
    <source>
        <dbReference type="Proteomes" id="UP000766486"/>
    </source>
</evidence>
<dbReference type="Proteomes" id="UP000766486">
    <property type="component" value="Unassembled WGS sequence"/>
</dbReference>
<accession>A0ABY6U9Q6</accession>
<dbReference type="SUPFAM" id="SSF56112">
    <property type="entry name" value="Protein kinase-like (PK-like)"/>
    <property type="match status" value="1"/>
</dbReference>
<dbReference type="InterPro" id="IPR040976">
    <property type="entry name" value="Pkinase_fungal"/>
</dbReference>
<dbReference type="EMBL" id="CABFNS010000755">
    <property type="protein sequence ID" value="VUC26774.1"/>
    <property type="molecule type" value="Genomic_DNA"/>
</dbReference>
<name>A0ABY6U9Q6_BIOOC</name>
<dbReference type="Gene3D" id="1.10.510.10">
    <property type="entry name" value="Transferase(Phosphotransferase) domain 1"/>
    <property type="match status" value="1"/>
</dbReference>
<proteinExistence type="predicted"/>
<feature type="domain" description="Fungal-type protein kinase" evidence="1">
    <location>
        <begin position="116"/>
        <end position="473"/>
    </location>
</feature>